<accession>A0A4S8QS00</accession>
<organism evidence="3 4">
    <name type="scientific">Botrytis galanthina</name>
    <dbReference type="NCBI Taxonomy" id="278940"/>
    <lineage>
        <taxon>Eukaryota</taxon>
        <taxon>Fungi</taxon>
        <taxon>Dikarya</taxon>
        <taxon>Ascomycota</taxon>
        <taxon>Pezizomycotina</taxon>
        <taxon>Leotiomycetes</taxon>
        <taxon>Helotiales</taxon>
        <taxon>Sclerotiniaceae</taxon>
        <taxon>Botrytis</taxon>
    </lineage>
</organism>
<evidence type="ECO:0000313" key="3">
    <source>
        <dbReference type="EMBL" id="THV47570.1"/>
    </source>
</evidence>
<sequence length="509" mass="58997">MAQEGPTKSRQFSRSSETEESEREEDLILIPEIENKTKRTEEYIEKENPPSMITKVFRKVLPAFTTERSLATSEERRRHERHKIHSYEDNSSKPCQSAKRTVENETSMEVQGQLALLEEDCNHLLQENDKKHEAETRELENYVKILQLQVKDREQLARTLQARNGQLEFEKQDIEEQHRTFIRKQQETTFRQMKSSRWMPAEDSKVKGDLDRLKRDMRNWAKKASVNDMDTLLGSLGQRESAALKEALTHVVVLKNDQLPQGLSAKKSPSLLLTALLTHHVYKTLFKSPFFFIGGNIVDGRFVLSEYRMGLEFIYRKGRYCKSNEQLSIGNEADLYLANEGDAHIWRSDFLRLQLPPMTPETSEHGQDLHRMTETQIAEVANRQASDFLEGAAQYLIGNEGREIIADKLRVIYREAASVSYMLWTRRTTLKILTLKDINPEFYPEAKHLVPHSSVDYENYEDQLRGRPISIIVHPLLLVHGTDDAKDYDHRRVWAPAEVWLDSSVSSGN</sequence>
<gene>
    <name evidence="3" type="ORF">BGAL_0302g00130</name>
</gene>
<dbReference type="AlphaFoldDB" id="A0A4S8QS00"/>
<feature type="region of interest" description="Disordered" evidence="2">
    <location>
        <begin position="68"/>
        <end position="100"/>
    </location>
</feature>
<evidence type="ECO:0000313" key="4">
    <source>
        <dbReference type="Proteomes" id="UP000308671"/>
    </source>
</evidence>
<feature type="coiled-coil region" evidence="1">
    <location>
        <begin position="114"/>
        <end position="177"/>
    </location>
</feature>
<keyword evidence="1" id="KW-0175">Coiled coil</keyword>
<reference evidence="3 4" key="1">
    <citation type="submission" date="2017-12" db="EMBL/GenBank/DDBJ databases">
        <title>Comparative genomics of Botrytis spp.</title>
        <authorList>
            <person name="Valero-Jimenez C.A."/>
            <person name="Tapia P."/>
            <person name="Veloso J."/>
            <person name="Silva-Moreno E."/>
            <person name="Staats M."/>
            <person name="Valdes J.H."/>
            <person name="Van Kan J.A.L."/>
        </authorList>
    </citation>
    <scope>NUCLEOTIDE SEQUENCE [LARGE SCALE GENOMIC DNA]</scope>
    <source>
        <strain evidence="3 4">MUCL435</strain>
    </source>
</reference>
<dbReference type="OrthoDB" id="4156714at2759"/>
<dbReference type="EMBL" id="PQXL01000302">
    <property type="protein sequence ID" value="THV47570.1"/>
    <property type="molecule type" value="Genomic_DNA"/>
</dbReference>
<comment type="caution">
    <text evidence="3">The sequence shown here is derived from an EMBL/GenBank/DDBJ whole genome shotgun (WGS) entry which is preliminary data.</text>
</comment>
<evidence type="ECO:0000256" key="1">
    <source>
        <dbReference type="SAM" id="Coils"/>
    </source>
</evidence>
<feature type="compositionally biased region" description="Acidic residues" evidence="2">
    <location>
        <begin position="18"/>
        <end position="27"/>
    </location>
</feature>
<dbReference type="Proteomes" id="UP000308671">
    <property type="component" value="Unassembled WGS sequence"/>
</dbReference>
<evidence type="ECO:0000256" key="2">
    <source>
        <dbReference type="SAM" id="MobiDB-lite"/>
    </source>
</evidence>
<proteinExistence type="predicted"/>
<protein>
    <submittedName>
        <fullName evidence="3">Uncharacterized protein</fullName>
    </submittedName>
</protein>
<feature type="region of interest" description="Disordered" evidence="2">
    <location>
        <begin position="1"/>
        <end position="27"/>
    </location>
</feature>
<name>A0A4S8QS00_9HELO</name>
<keyword evidence="4" id="KW-1185">Reference proteome</keyword>